<dbReference type="AlphaFoldDB" id="A0A930YFX4"/>
<evidence type="ECO:0000256" key="1">
    <source>
        <dbReference type="SAM" id="Phobius"/>
    </source>
</evidence>
<gene>
    <name evidence="2" type="ORF">ISU07_19365</name>
</gene>
<feature type="transmembrane region" description="Helical" evidence="1">
    <location>
        <begin position="130"/>
        <end position="148"/>
    </location>
</feature>
<dbReference type="RefSeq" id="WP_194708480.1">
    <property type="nucleotide sequence ID" value="NZ_JADKPN010000014.1"/>
</dbReference>
<proteinExistence type="predicted"/>
<dbReference type="Proteomes" id="UP000640489">
    <property type="component" value="Unassembled WGS sequence"/>
</dbReference>
<protein>
    <submittedName>
        <fullName evidence="2">Uncharacterized protein</fullName>
    </submittedName>
</protein>
<dbReference type="EMBL" id="JADKPN010000014">
    <property type="protein sequence ID" value="MBF4765298.1"/>
    <property type="molecule type" value="Genomic_DNA"/>
</dbReference>
<organism evidence="2 3">
    <name type="scientific">Nocardioides islandensis</name>
    <dbReference type="NCBI Taxonomy" id="433663"/>
    <lineage>
        <taxon>Bacteria</taxon>
        <taxon>Bacillati</taxon>
        <taxon>Actinomycetota</taxon>
        <taxon>Actinomycetes</taxon>
        <taxon>Propionibacteriales</taxon>
        <taxon>Nocardioidaceae</taxon>
        <taxon>Nocardioides</taxon>
    </lineage>
</organism>
<evidence type="ECO:0000313" key="2">
    <source>
        <dbReference type="EMBL" id="MBF4765298.1"/>
    </source>
</evidence>
<feature type="transmembrane region" description="Helical" evidence="1">
    <location>
        <begin position="160"/>
        <end position="183"/>
    </location>
</feature>
<comment type="caution">
    <text evidence="2">The sequence shown here is derived from an EMBL/GenBank/DDBJ whole genome shotgun (WGS) entry which is preliminary data.</text>
</comment>
<sequence>MNGERSSVEPTDTELQSGAGVSAALIAGLAVVHLAMAYSVSTLPGLVSDLVEPLAGQGTADFVVHVLPLVPLALVVLGVGRTVLRGVAACAVVVVVAVVIHAITPSWMVTALVPLAAVLAWGVARRYGRWWVAGVAIAPLVALLVRWIDPNPFADDVAVWASFRALVLHVVPAVLAGLACWALEWWEDRA</sequence>
<feature type="transmembrane region" description="Helical" evidence="1">
    <location>
        <begin position="82"/>
        <end position="100"/>
    </location>
</feature>
<evidence type="ECO:0000313" key="3">
    <source>
        <dbReference type="Proteomes" id="UP000640489"/>
    </source>
</evidence>
<keyword evidence="1" id="KW-0812">Transmembrane</keyword>
<feature type="transmembrane region" description="Helical" evidence="1">
    <location>
        <begin position="106"/>
        <end position="123"/>
    </location>
</feature>
<keyword evidence="1" id="KW-1133">Transmembrane helix</keyword>
<keyword evidence="1" id="KW-0472">Membrane</keyword>
<feature type="transmembrane region" description="Helical" evidence="1">
    <location>
        <begin position="21"/>
        <end position="40"/>
    </location>
</feature>
<reference evidence="2" key="1">
    <citation type="submission" date="2020-11" db="EMBL/GenBank/DDBJ databases">
        <title>Nocardioides sp. nov., isolated from Soil of Cynanchum wilfordii Hemsley rhizosphere.</title>
        <authorList>
            <person name="Lee J.-S."/>
            <person name="Suh M.K."/>
            <person name="Kim J.-S."/>
        </authorList>
    </citation>
    <scope>NUCLEOTIDE SEQUENCE</scope>
    <source>
        <strain evidence="2">KCTC 19275</strain>
    </source>
</reference>
<accession>A0A930YFX4</accession>
<name>A0A930YFX4_9ACTN</name>
<keyword evidence="3" id="KW-1185">Reference proteome</keyword>
<feature type="transmembrane region" description="Helical" evidence="1">
    <location>
        <begin position="60"/>
        <end position="77"/>
    </location>
</feature>